<dbReference type="InterPro" id="IPR036179">
    <property type="entry name" value="Ig-like_dom_sf"/>
</dbReference>
<evidence type="ECO:0000259" key="6">
    <source>
        <dbReference type="PROSITE" id="PS50835"/>
    </source>
</evidence>
<dbReference type="GO" id="GO:0005102">
    <property type="term" value="F:signaling receptor binding"/>
    <property type="evidence" value="ECO:0007669"/>
    <property type="project" value="TreeGrafter"/>
</dbReference>
<sequence length="365" mass="40918">LLFFNLFLFTALCCVSPVDQNISAVIGRDVTLPCKAEGYMPFKVVEWSRPGENLEYVLILRNKNLDPKIPKPGYKGRVELKDLQNGDVSLVLKNVTSEDSGTYECYVLKNTVRRKRAIKPISTITLNVLLLVNSSVHNISAVIGRDVTLPCKAKGYMPFKVVEWSRPGEHLEYVLILRNQNLDPKIPKPGYKGRVELKDLQNGDVSLVLKNVTSEDSGTYECYVLKNTVRRKRAIKPISTITLNVLPLGEYLDQNLPGSLWWKHLRSDVFTSHQYAQDSCGYLDPSFWDRVDLQDRLMENGDVSLVLEDTRTYDSGTYQCRVVHRSFGEDEESVVCTIQLDVSPSSPPLLPPGKSVSGPGLPAAS</sequence>
<keyword evidence="8" id="KW-1185">Reference proteome</keyword>
<protein>
    <recommendedName>
        <fullName evidence="6">Ig-like domain-containing protein</fullName>
    </recommendedName>
</protein>
<dbReference type="SMART" id="SM00408">
    <property type="entry name" value="IGc2"/>
    <property type="match status" value="2"/>
</dbReference>
<keyword evidence="5" id="KW-0732">Signal</keyword>
<name>A0A3Q2E7Q9_CYPVA</name>
<dbReference type="InterPro" id="IPR050504">
    <property type="entry name" value="IgSF_BTN/MOG"/>
</dbReference>
<dbReference type="SMART" id="SM00406">
    <property type="entry name" value="IGv"/>
    <property type="match status" value="2"/>
</dbReference>
<organism evidence="7 8">
    <name type="scientific">Cyprinodon variegatus</name>
    <name type="common">Sheepshead minnow</name>
    <dbReference type="NCBI Taxonomy" id="28743"/>
    <lineage>
        <taxon>Eukaryota</taxon>
        <taxon>Metazoa</taxon>
        <taxon>Chordata</taxon>
        <taxon>Craniata</taxon>
        <taxon>Vertebrata</taxon>
        <taxon>Euteleostomi</taxon>
        <taxon>Actinopterygii</taxon>
        <taxon>Neopterygii</taxon>
        <taxon>Teleostei</taxon>
        <taxon>Neoteleostei</taxon>
        <taxon>Acanthomorphata</taxon>
        <taxon>Ovalentaria</taxon>
        <taxon>Atherinomorphae</taxon>
        <taxon>Cyprinodontiformes</taxon>
        <taxon>Cyprinodontidae</taxon>
        <taxon>Cyprinodon</taxon>
    </lineage>
</organism>
<feature type="region of interest" description="Disordered" evidence="4">
    <location>
        <begin position="345"/>
        <end position="365"/>
    </location>
</feature>
<dbReference type="PANTHER" id="PTHR24100">
    <property type="entry name" value="BUTYROPHILIN"/>
    <property type="match status" value="1"/>
</dbReference>
<dbReference type="Ensembl" id="ENSCVAT00000020060.1">
    <property type="protein sequence ID" value="ENSCVAP00000028251.1"/>
    <property type="gene ID" value="ENSCVAG00000015168.1"/>
</dbReference>
<evidence type="ECO:0000256" key="5">
    <source>
        <dbReference type="SAM" id="SignalP"/>
    </source>
</evidence>
<dbReference type="SMART" id="SM00409">
    <property type="entry name" value="IG"/>
    <property type="match status" value="3"/>
</dbReference>
<keyword evidence="3" id="KW-0393">Immunoglobulin domain</keyword>
<evidence type="ECO:0000256" key="4">
    <source>
        <dbReference type="SAM" id="MobiDB-lite"/>
    </source>
</evidence>
<reference evidence="7" key="2">
    <citation type="submission" date="2025-09" db="UniProtKB">
        <authorList>
            <consortium name="Ensembl"/>
        </authorList>
    </citation>
    <scope>IDENTIFICATION</scope>
</reference>
<evidence type="ECO:0000256" key="3">
    <source>
        <dbReference type="ARBA" id="ARBA00023319"/>
    </source>
</evidence>
<dbReference type="Gene3D" id="2.60.40.10">
    <property type="entry name" value="Immunoglobulins"/>
    <property type="match status" value="3"/>
</dbReference>
<dbReference type="OMA" id="KCIDETH"/>
<dbReference type="AlphaFoldDB" id="A0A3Q2E7Q9"/>
<feature type="compositionally biased region" description="Low complexity" evidence="4">
    <location>
        <begin position="352"/>
        <end position="365"/>
    </location>
</feature>
<dbReference type="SUPFAM" id="SSF48726">
    <property type="entry name" value="Immunoglobulin"/>
    <property type="match status" value="3"/>
</dbReference>
<comment type="subcellular location">
    <subcellularLocation>
        <location evidence="1">Membrane</location>
    </subcellularLocation>
</comment>
<dbReference type="InterPro" id="IPR007110">
    <property type="entry name" value="Ig-like_dom"/>
</dbReference>
<dbReference type="PROSITE" id="PS50835">
    <property type="entry name" value="IG_LIKE"/>
    <property type="match status" value="3"/>
</dbReference>
<dbReference type="GO" id="GO:0050852">
    <property type="term" value="P:T cell receptor signaling pathway"/>
    <property type="evidence" value="ECO:0007669"/>
    <property type="project" value="TreeGrafter"/>
</dbReference>
<proteinExistence type="predicted"/>
<feature type="signal peptide" evidence="5">
    <location>
        <begin position="1"/>
        <end position="20"/>
    </location>
</feature>
<dbReference type="InterPro" id="IPR013783">
    <property type="entry name" value="Ig-like_fold"/>
</dbReference>
<feature type="domain" description="Ig-like" evidence="6">
    <location>
        <begin position="17"/>
        <end position="119"/>
    </location>
</feature>
<evidence type="ECO:0000256" key="1">
    <source>
        <dbReference type="ARBA" id="ARBA00004370"/>
    </source>
</evidence>
<feature type="domain" description="Ig-like" evidence="6">
    <location>
        <begin position="120"/>
        <end position="239"/>
    </location>
</feature>
<dbReference type="InterPro" id="IPR003599">
    <property type="entry name" value="Ig_sub"/>
</dbReference>
<dbReference type="GO" id="GO:0009897">
    <property type="term" value="C:external side of plasma membrane"/>
    <property type="evidence" value="ECO:0007669"/>
    <property type="project" value="TreeGrafter"/>
</dbReference>
<reference evidence="7" key="1">
    <citation type="submission" date="2025-08" db="UniProtKB">
        <authorList>
            <consortium name="Ensembl"/>
        </authorList>
    </citation>
    <scope>IDENTIFICATION</scope>
</reference>
<keyword evidence="2" id="KW-0472">Membrane</keyword>
<evidence type="ECO:0000313" key="8">
    <source>
        <dbReference type="Proteomes" id="UP000265020"/>
    </source>
</evidence>
<feature type="chain" id="PRO_5018746146" description="Ig-like domain-containing protein" evidence="5">
    <location>
        <begin position="21"/>
        <end position="365"/>
    </location>
</feature>
<dbReference type="PANTHER" id="PTHR24100:SF151">
    <property type="entry name" value="ICOS LIGAND"/>
    <property type="match status" value="1"/>
</dbReference>
<dbReference type="GO" id="GO:0001817">
    <property type="term" value="P:regulation of cytokine production"/>
    <property type="evidence" value="ECO:0007669"/>
    <property type="project" value="TreeGrafter"/>
</dbReference>
<evidence type="ECO:0000256" key="2">
    <source>
        <dbReference type="ARBA" id="ARBA00023136"/>
    </source>
</evidence>
<dbReference type="Proteomes" id="UP000265020">
    <property type="component" value="Unassembled WGS sequence"/>
</dbReference>
<evidence type="ECO:0000313" key="7">
    <source>
        <dbReference type="Ensembl" id="ENSCVAP00000028251.1"/>
    </source>
</evidence>
<dbReference type="GeneTree" id="ENSGT00940000177636"/>
<dbReference type="InterPro" id="IPR013106">
    <property type="entry name" value="Ig_V-set"/>
</dbReference>
<dbReference type="InterPro" id="IPR003598">
    <property type="entry name" value="Ig_sub2"/>
</dbReference>
<accession>A0A3Q2E7Q9</accession>
<feature type="domain" description="Ig-like" evidence="6">
    <location>
        <begin position="288"/>
        <end position="336"/>
    </location>
</feature>
<dbReference type="Pfam" id="PF07686">
    <property type="entry name" value="V-set"/>
    <property type="match status" value="2"/>
</dbReference>